<sequence length="162" mass="17392">MNTLEAHPYRAFTLAVMLLALPLALLLHEAVSFGLLQRPGLWLAPAGGVWPSENTADAATAWVFGVLFFFSLLIGSGLARLACNKMLRRRLRHILFLCGAAACAASMLSLILLGILGEAALGGYAQTAVCYYTAAVGILSALLPRQLTRAPEQPVTFHKTKR</sequence>
<name>A0A378UIH5_BERDE</name>
<keyword evidence="3" id="KW-1185">Reference proteome</keyword>
<dbReference type="Proteomes" id="UP000254651">
    <property type="component" value="Unassembled WGS sequence"/>
</dbReference>
<proteinExistence type="predicted"/>
<evidence type="ECO:0000313" key="2">
    <source>
        <dbReference type="EMBL" id="STZ77095.1"/>
    </source>
</evidence>
<keyword evidence="1" id="KW-0472">Membrane</keyword>
<feature type="transmembrane region" description="Helical" evidence="1">
    <location>
        <begin position="123"/>
        <end position="143"/>
    </location>
</feature>
<protein>
    <submittedName>
        <fullName evidence="2">Integral membrane protein</fullName>
    </submittedName>
</protein>
<dbReference type="RefSeq" id="WP_066079584.1">
    <property type="nucleotide sequence ID" value="NZ_CP181246.1"/>
</dbReference>
<accession>A0A378UIH5</accession>
<feature type="transmembrane region" description="Helical" evidence="1">
    <location>
        <begin position="94"/>
        <end position="117"/>
    </location>
</feature>
<dbReference type="AlphaFoldDB" id="A0A378UIH5"/>
<organism evidence="2 3">
    <name type="scientific">Bergeriella denitrificans</name>
    <name type="common">Neisseria denitrificans</name>
    <dbReference type="NCBI Taxonomy" id="494"/>
    <lineage>
        <taxon>Bacteria</taxon>
        <taxon>Pseudomonadati</taxon>
        <taxon>Pseudomonadota</taxon>
        <taxon>Betaproteobacteria</taxon>
        <taxon>Neisseriales</taxon>
        <taxon>Neisseriaceae</taxon>
        <taxon>Bergeriella</taxon>
    </lineage>
</organism>
<reference evidence="2 3" key="1">
    <citation type="submission" date="2018-06" db="EMBL/GenBank/DDBJ databases">
        <authorList>
            <consortium name="Pathogen Informatics"/>
            <person name="Doyle S."/>
        </authorList>
    </citation>
    <scope>NUCLEOTIDE SEQUENCE [LARGE SCALE GENOMIC DNA]</scope>
    <source>
        <strain evidence="2 3">NCTC10295</strain>
    </source>
</reference>
<evidence type="ECO:0000256" key="1">
    <source>
        <dbReference type="SAM" id="Phobius"/>
    </source>
</evidence>
<dbReference type="EMBL" id="UGQS01000002">
    <property type="protein sequence ID" value="STZ77095.1"/>
    <property type="molecule type" value="Genomic_DNA"/>
</dbReference>
<keyword evidence="1" id="KW-1133">Transmembrane helix</keyword>
<keyword evidence="1" id="KW-0812">Transmembrane</keyword>
<feature type="transmembrane region" description="Helical" evidence="1">
    <location>
        <begin position="58"/>
        <end position="82"/>
    </location>
</feature>
<evidence type="ECO:0000313" key="3">
    <source>
        <dbReference type="Proteomes" id="UP000254651"/>
    </source>
</evidence>
<gene>
    <name evidence="2" type="ORF">NCTC10295_01896</name>
</gene>